<feature type="domain" description="SusD-like N-terminal" evidence="8">
    <location>
        <begin position="26"/>
        <end position="227"/>
    </location>
</feature>
<evidence type="ECO:0000256" key="2">
    <source>
        <dbReference type="ARBA" id="ARBA00006275"/>
    </source>
</evidence>
<sequence length="495" mass="55381">MRKIKAIKYIGILLLGIAFASCEDSLDLQPISEETVDNAYATGTQLEAALTGVYESFQSNDYYVWDKILFEDVRSDNHYAGGDNPQIFEIDNLNISTTNDRVFNAWSAIYNAISKANLVIERAPLIERDITDEQRRQFEGQALFLRAYHYFNLVKLWGGVPLITETVKSVAPGDVRLPRNSAEEVYNQIITDLENALDLLPHTYGNDASVNKARATKGAANALLAKVHAQRPNPNYGAVLEHANAVINSPAGYSLLSNYDLLFNGNNYNNQESILEIQYLGGDEGTWGPQMHLPPSVSGDTWRKFVTPSKDLVEAFDSEGDDVRKNATMLFEAVPWIDEYWGNSVNSQVPFAYKWRNASGWASADNDYILRLADIILLKAEALNELGQPAEAAAQVNIIRNRVSLPDLENDISASVNSMRAAILKERRLELAQEAQRWSDLVRYGVMVETMNSVDDIDLRTNQPVNYNASQTDVLLPIPQNEINRNPQLTQNPGY</sequence>
<dbReference type="AlphaFoldDB" id="A0A5B7X7N2"/>
<protein>
    <submittedName>
        <fullName evidence="9">RagB/SusD family nutrient uptake outer membrane protein</fullName>
    </submittedName>
</protein>
<feature type="domain" description="RagB/SusD" evidence="7">
    <location>
        <begin position="353"/>
        <end position="495"/>
    </location>
</feature>
<comment type="similarity">
    <text evidence="2">Belongs to the SusD family.</text>
</comment>
<gene>
    <name evidence="9" type="ORF">FHG64_17795</name>
</gene>
<evidence type="ECO:0000259" key="8">
    <source>
        <dbReference type="Pfam" id="PF14322"/>
    </source>
</evidence>
<evidence type="ECO:0000256" key="5">
    <source>
        <dbReference type="ARBA" id="ARBA00023237"/>
    </source>
</evidence>
<accession>A0A5B7X7N2</accession>
<proteinExistence type="inferred from homology"/>
<evidence type="ECO:0000313" key="9">
    <source>
        <dbReference type="EMBL" id="QCY71100.1"/>
    </source>
</evidence>
<evidence type="ECO:0000313" key="10">
    <source>
        <dbReference type="Proteomes" id="UP000309016"/>
    </source>
</evidence>
<dbReference type="PROSITE" id="PS51257">
    <property type="entry name" value="PROKAR_LIPOPROTEIN"/>
    <property type="match status" value="1"/>
</dbReference>
<organism evidence="9 10">
    <name type="scientific">Antarcticibacterium flavum</name>
    <dbReference type="NCBI Taxonomy" id="2058175"/>
    <lineage>
        <taxon>Bacteria</taxon>
        <taxon>Pseudomonadati</taxon>
        <taxon>Bacteroidota</taxon>
        <taxon>Flavobacteriia</taxon>
        <taxon>Flavobacteriales</taxon>
        <taxon>Flavobacteriaceae</taxon>
        <taxon>Antarcticibacterium</taxon>
    </lineage>
</organism>
<dbReference type="OrthoDB" id="5694214at2"/>
<keyword evidence="4" id="KW-0472">Membrane</keyword>
<dbReference type="Pfam" id="PF14322">
    <property type="entry name" value="SusD-like_3"/>
    <property type="match status" value="1"/>
</dbReference>
<evidence type="ECO:0000256" key="4">
    <source>
        <dbReference type="ARBA" id="ARBA00023136"/>
    </source>
</evidence>
<comment type="subcellular location">
    <subcellularLocation>
        <location evidence="1">Cell outer membrane</location>
    </subcellularLocation>
</comment>
<evidence type="ECO:0000256" key="3">
    <source>
        <dbReference type="ARBA" id="ARBA00022729"/>
    </source>
</evidence>
<keyword evidence="10" id="KW-1185">Reference proteome</keyword>
<feature type="signal peptide" evidence="6">
    <location>
        <begin position="1"/>
        <end position="20"/>
    </location>
</feature>
<dbReference type="KEGG" id="afla:FHG64_17795"/>
<keyword evidence="3 6" id="KW-0732">Signal</keyword>
<evidence type="ECO:0000256" key="6">
    <source>
        <dbReference type="SAM" id="SignalP"/>
    </source>
</evidence>
<dbReference type="InterPro" id="IPR033985">
    <property type="entry name" value="SusD-like_N"/>
</dbReference>
<dbReference type="RefSeq" id="WP_139067650.1">
    <property type="nucleotide sequence ID" value="NZ_CP040812.1"/>
</dbReference>
<evidence type="ECO:0000259" key="7">
    <source>
        <dbReference type="Pfam" id="PF07980"/>
    </source>
</evidence>
<dbReference type="CDD" id="cd08977">
    <property type="entry name" value="SusD"/>
    <property type="match status" value="1"/>
</dbReference>
<feature type="chain" id="PRO_5023080639" evidence="6">
    <location>
        <begin position="21"/>
        <end position="495"/>
    </location>
</feature>
<dbReference type="GO" id="GO:0009279">
    <property type="term" value="C:cell outer membrane"/>
    <property type="evidence" value="ECO:0007669"/>
    <property type="project" value="UniProtKB-SubCell"/>
</dbReference>
<dbReference type="Proteomes" id="UP000309016">
    <property type="component" value="Chromosome"/>
</dbReference>
<name>A0A5B7X7N2_9FLAO</name>
<dbReference type="InterPro" id="IPR011990">
    <property type="entry name" value="TPR-like_helical_dom_sf"/>
</dbReference>
<evidence type="ECO:0000256" key="1">
    <source>
        <dbReference type="ARBA" id="ARBA00004442"/>
    </source>
</evidence>
<dbReference type="InterPro" id="IPR012944">
    <property type="entry name" value="SusD_RagB_dom"/>
</dbReference>
<dbReference type="Pfam" id="PF07980">
    <property type="entry name" value="SusD_RagB"/>
    <property type="match status" value="1"/>
</dbReference>
<dbReference type="SUPFAM" id="SSF48452">
    <property type="entry name" value="TPR-like"/>
    <property type="match status" value="1"/>
</dbReference>
<reference evidence="9 10" key="1">
    <citation type="submission" date="2019-06" db="EMBL/GenBank/DDBJ databases">
        <title>Complete genome sequence of Antarcticibacterium flavum KCTC 52984T from an Antarctic marine sediment.</title>
        <authorList>
            <person name="Lee Y.M."/>
            <person name="Shin S.C."/>
        </authorList>
    </citation>
    <scope>NUCLEOTIDE SEQUENCE [LARGE SCALE GENOMIC DNA]</scope>
    <source>
        <strain evidence="9 10">KCTC 52984</strain>
    </source>
</reference>
<dbReference type="Gene3D" id="1.25.40.390">
    <property type="match status" value="1"/>
</dbReference>
<dbReference type="EMBL" id="CP040812">
    <property type="protein sequence ID" value="QCY71100.1"/>
    <property type="molecule type" value="Genomic_DNA"/>
</dbReference>
<keyword evidence="5" id="KW-0998">Cell outer membrane</keyword>